<dbReference type="Pfam" id="PF18648">
    <property type="entry name" value="ADPRTs_Tse2"/>
    <property type="match status" value="1"/>
</dbReference>
<evidence type="ECO:0000259" key="1">
    <source>
        <dbReference type="Pfam" id="PF18648"/>
    </source>
</evidence>
<dbReference type="OrthoDB" id="10266325at2759"/>
<dbReference type="RefSeq" id="XP_022402224.1">
    <property type="nucleotide sequence ID" value="XM_022541431.1"/>
</dbReference>
<dbReference type="AlphaFoldDB" id="A0A1L9VNP2"/>
<evidence type="ECO:0000313" key="2">
    <source>
        <dbReference type="EMBL" id="OJJ85526.1"/>
    </source>
</evidence>
<protein>
    <recommendedName>
        <fullName evidence="1">Tse2 ADP-ribosyltransferase toxin domain-containing protein</fullName>
    </recommendedName>
</protein>
<proteinExistence type="predicted"/>
<reference evidence="3" key="1">
    <citation type="journal article" date="2017" name="Genome Biol.">
        <title>Comparative genomics reveals high biological diversity and specific adaptations in the industrially and medically important fungal genus Aspergillus.</title>
        <authorList>
            <person name="de Vries R.P."/>
            <person name="Riley R."/>
            <person name="Wiebenga A."/>
            <person name="Aguilar-Osorio G."/>
            <person name="Amillis S."/>
            <person name="Uchima C.A."/>
            <person name="Anderluh G."/>
            <person name="Asadollahi M."/>
            <person name="Askin M."/>
            <person name="Barry K."/>
            <person name="Battaglia E."/>
            <person name="Bayram O."/>
            <person name="Benocci T."/>
            <person name="Braus-Stromeyer S.A."/>
            <person name="Caldana C."/>
            <person name="Canovas D."/>
            <person name="Cerqueira G.C."/>
            <person name="Chen F."/>
            <person name="Chen W."/>
            <person name="Choi C."/>
            <person name="Clum A."/>
            <person name="Dos Santos R.A."/>
            <person name="Damasio A.R."/>
            <person name="Diallinas G."/>
            <person name="Emri T."/>
            <person name="Fekete E."/>
            <person name="Flipphi M."/>
            <person name="Freyberg S."/>
            <person name="Gallo A."/>
            <person name="Gournas C."/>
            <person name="Habgood R."/>
            <person name="Hainaut M."/>
            <person name="Harispe M.L."/>
            <person name="Henrissat B."/>
            <person name="Hilden K.S."/>
            <person name="Hope R."/>
            <person name="Hossain A."/>
            <person name="Karabika E."/>
            <person name="Karaffa L."/>
            <person name="Karanyi Z."/>
            <person name="Krasevec N."/>
            <person name="Kuo A."/>
            <person name="Kusch H."/>
            <person name="LaButti K."/>
            <person name="Lagendijk E.L."/>
            <person name="Lapidus A."/>
            <person name="Levasseur A."/>
            <person name="Lindquist E."/>
            <person name="Lipzen A."/>
            <person name="Logrieco A.F."/>
            <person name="MacCabe A."/>
            <person name="Maekelae M.R."/>
            <person name="Malavazi I."/>
            <person name="Melin P."/>
            <person name="Meyer V."/>
            <person name="Mielnichuk N."/>
            <person name="Miskei M."/>
            <person name="Molnar A.P."/>
            <person name="Mule G."/>
            <person name="Ngan C.Y."/>
            <person name="Orejas M."/>
            <person name="Orosz E."/>
            <person name="Ouedraogo J.P."/>
            <person name="Overkamp K.M."/>
            <person name="Park H.-S."/>
            <person name="Perrone G."/>
            <person name="Piumi F."/>
            <person name="Punt P.J."/>
            <person name="Ram A.F."/>
            <person name="Ramon A."/>
            <person name="Rauscher S."/>
            <person name="Record E."/>
            <person name="Riano-Pachon D.M."/>
            <person name="Robert V."/>
            <person name="Roehrig J."/>
            <person name="Ruller R."/>
            <person name="Salamov A."/>
            <person name="Salih N.S."/>
            <person name="Samson R.A."/>
            <person name="Sandor E."/>
            <person name="Sanguinetti M."/>
            <person name="Schuetze T."/>
            <person name="Sepcic K."/>
            <person name="Shelest E."/>
            <person name="Sherlock G."/>
            <person name="Sophianopoulou V."/>
            <person name="Squina F.M."/>
            <person name="Sun H."/>
            <person name="Susca A."/>
            <person name="Todd R.B."/>
            <person name="Tsang A."/>
            <person name="Unkles S.E."/>
            <person name="van de Wiele N."/>
            <person name="van Rossen-Uffink D."/>
            <person name="Oliveira J.V."/>
            <person name="Vesth T.C."/>
            <person name="Visser J."/>
            <person name="Yu J.-H."/>
            <person name="Zhou M."/>
            <person name="Andersen M.R."/>
            <person name="Archer D.B."/>
            <person name="Baker S.E."/>
            <person name="Benoit I."/>
            <person name="Brakhage A.A."/>
            <person name="Braus G.H."/>
            <person name="Fischer R."/>
            <person name="Frisvad J.C."/>
            <person name="Goldman G.H."/>
            <person name="Houbraken J."/>
            <person name="Oakley B."/>
            <person name="Pocsi I."/>
            <person name="Scazzocchio C."/>
            <person name="Seiboth B."/>
            <person name="vanKuyk P.A."/>
            <person name="Wortman J."/>
            <person name="Dyer P.S."/>
            <person name="Grigoriev I.V."/>
        </authorList>
    </citation>
    <scope>NUCLEOTIDE SEQUENCE [LARGE SCALE GENOMIC DNA]</scope>
    <source>
        <strain evidence="3">CBS 516.65</strain>
    </source>
</reference>
<dbReference type="EMBL" id="KV878894">
    <property type="protein sequence ID" value="OJJ85526.1"/>
    <property type="molecule type" value="Genomic_DNA"/>
</dbReference>
<dbReference type="Proteomes" id="UP000184300">
    <property type="component" value="Unassembled WGS sequence"/>
</dbReference>
<organism evidence="2 3">
    <name type="scientific">Aspergillus glaucus CBS 516.65</name>
    <dbReference type="NCBI Taxonomy" id="1160497"/>
    <lineage>
        <taxon>Eukaryota</taxon>
        <taxon>Fungi</taxon>
        <taxon>Dikarya</taxon>
        <taxon>Ascomycota</taxon>
        <taxon>Pezizomycotina</taxon>
        <taxon>Eurotiomycetes</taxon>
        <taxon>Eurotiomycetidae</taxon>
        <taxon>Eurotiales</taxon>
        <taxon>Aspergillaceae</taxon>
        <taxon>Aspergillus</taxon>
        <taxon>Aspergillus subgen. Aspergillus</taxon>
    </lineage>
</organism>
<keyword evidence="3" id="KW-1185">Reference proteome</keyword>
<dbReference type="VEuPathDB" id="FungiDB:ASPGLDRAFT_1360456"/>
<gene>
    <name evidence="2" type="ORF">ASPGLDRAFT_1360456</name>
</gene>
<feature type="domain" description="Tse2 ADP-ribosyltransferase toxin" evidence="1">
    <location>
        <begin position="67"/>
        <end position="176"/>
    </location>
</feature>
<sequence length="188" mass="21350">MRGVSFRSYPQGCDSVSTFVHLFYIKSTGYSRNATIHPILHNNPKRPLPSNLRPLRPSPRLSLPLLRPRHAFDLITVNGLVRPLALDLSTYEFPNGASIRPNTSVMQKLARTAKNPHVCIYCVAKGTELPEDLILVHEFRDHYSLQAGRGMGVDDLNEKITDFLSEKGERLSREGWLWRFPRAAEEIS</sequence>
<accession>A0A1L9VNP2</accession>
<evidence type="ECO:0000313" key="3">
    <source>
        <dbReference type="Proteomes" id="UP000184300"/>
    </source>
</evidence>
<name>A0A1L9VNP2_ASPGL</name>
<dbReference type="InterPro" id="IPR041018">
    <property type="entry name" value="ADPRTs_Tse2"/>
</dbReference>
<dbReference type="GeneID" id="34457692"/>